<dbReference type="Gene3D" id="1.25.10.10">
    <property type="entry name" value="Leucine-rich Repeat Variant"/>
    <property type="match status" value="1"/>
</dbReference>
<dbReference type="InterPro" id="IPR016024">
    <property type="entry name" value="ARM-type_fold"/>
</dbReference>
<dbReference type="EMBL" id="MLAK01000559">
    <property type="protein sequence ID" value="OHT12641.1"/>
    <property type="molecule type" value="Genomic_DNA"/>
</dbReference>
<protein>
    <submittedName>
        <fullName evidence="1">Uncharacterized protein</fullName>
    </submittedName>
</protein>
<dbReference type="Proteomes" id="UP000179807">
    <property type="component" value="Unassembled WGS sequence"/>
</dbReference>
<accession>A0A1J4KMV2</accession>
<comment type="caution">
    <text evidence="1">The sequence shown here is derived from an EMBL/GenBank/DDBJ whole genome shotgun (WGS) entry which is preliminary data.</text>
</comment>
<organism evidence="1 2">
    <name type="scientific">Tritrichomonas foetus</name>
    <dbReference type="NCBI Taxonomy" id="1144522"/>
    <lineage>
        <taxon>Eukaryota</taxon>
        <taxon>Metamonada</taxon>
        <taxon>Parabasalia</taxon>
        <taxon>Tritrichomonadida</taxon>
        <taxon>Tritrichomonadidae</taxon>
        <taxon>Tritrichomonas</taxon>
    </lineage>
</organism>
<sequence length="483" mass="55564">MNPHVNPKEIEENDSKYDLREIGNIYMVSEKEPTHQINIKELSSALKYPDQIENSLKNNDIAKIQEIFNVFLKILLQSYIPKNEHIELIDKMLPYILRFLNSTTPPDLLLLICHLILTIVDSSKYYSISLTNPSLFGAFVQVLQNVNKEEINEFLLNTVNIIFYNNDNLSTNIFSYFHPQILVLIFQNINGHEAKKEVVQLFINYFRKENIKFDITASELLISSLLQCLLSSGDSFDDLKMLILSAFGAFSVIYTDYSIELFTKLRIYELLEKNILSILTFKGDENLIIHTFYSLYKAVHKKLTFSFPVKEIYQLIIDEQISEKVGFCVIGILSNMINNQDSIEFNQLFIQPNVIEMIHHIMNGFSIELKNATAVIVGVVVATHNFDMIKDFVTSSVLTNIIDLMINEYDPIFMGGILVSMLFIIKDAAPEGEIYHHFISVLIENNLLDHLEQMILNVDDQSHTIELIHSQLLQEINSYATNG</sequence>
<gene>
    <name evidence="1" type="ORF">TRFO_17460</name>
</gene>
<evidence type="ECO:0000313" key="2">
    <source>
        <dbReference type="Proteomes" id="UP000179807"/>
    </source>
</evidence>
<proteinExistence type="predicted"/>
<dbReference type="VEuPathDB" id="TrichDB:TRFO_17460"/>
<dbReference type="InterPro" id="IPR011989">
    <property type="entry name" value="ARM-like"/>
</dbReference>
<dbReference type="RefSeq" id="XP_068365777.1">
    <property type="nucleotide sequence ID" value="XM_068499600.1"/>
</dbReference>
<dbReference type="SUPFAM" id="SSF48371">
    <property type="entry name" value="ARM repeat"/>
    <property type="match status" value="1"/>
</dbReference>
<dbReference type="GeneID" id="94834304"/>
<reference evidence="1" key="1">
    <citation type="submission" date="2016-10" db="EMBL/GenBank/DDBJ databases">
        <authorList>
            <person name="Benchimol M."/>
            <person name="Almeida L.G."/>
            <person name="Vasconcelos A.T."/>
            <person name="Perreira-Neves A."/>
            <person name="Rosa I.A."/>
            <person name="Tasca T."/>
            <person name="Bogo M.R."/>
            <person name="de Souza W."/>
        </authorList>
    </citation>
    <scope>NUCLEOTIDE SEQUENCE [LARGE SCALE GENOMIC DNA]</scope>
    <source>
        <strain evidence="1">K</strain>
    </source>
</reference>
<name>A0A1J4KMV2_9EUKA</name>
<evidence type="ECO:0000313" key="1">
    <source>
        <dbReference type="EMBL" id="OHT12641.1"/>
    </source>
</evidence>
<keyword evidence="2" id="KW-1185">Reference proteome</keyword>
<dbReference type="AlphaFoldDB" id="A0A1J4KMV2"/>